<dbReference type="InterPro" id="IPR018755">
    <property type="entry name" value="Phage_Mu_Gp48"/>
</dbReference>
<sequence>MIKSKKGKEMITYVSPVYEQSKVIQSIFEAIGYEWDTAELLANDILKQFFPQTATWGLIYWEEAVNVVNNPTEEIDRRRRKVIAKLQSRYAINPKRMALILKNYTGADILITEDIAPYTFEVKLTGREGFPKSLEDLYKEVKKIKPSHLSVKYKLISLTESNLYIGATSFSGETITVYPWTPNNIETTGNIEIALAQNAGLETIITYPKEEG</sequence>
<name>A0A6G4HNS1_CLOBO</name>
<proteinExistence type="predicted"/>
<evidence type="ECO:0000313" key="1">
    <source>
        <dbReference type="EMBL" id="NFV14810.1"/>
    </source>
</evidence>
<organism evidence="1">
    <name type="scientific">Clostridium botulinum</name>
    <dbReference type="NCBI Taxonomy" id="1491"/>
    <lineage>
        <taxon>Bacteria</taxon>
        <taxon>Bacillati</taxon>
        <taxon>Bacillota</taxon>
        <taxon>Clostridia</taxon>
        <taxon>Eubacteriales</taxon>
        <taxon>Clostridiaceae</taxon>
        <taxon>Clostridium</taxon>
    </lineage>
</organism>
<protein>
    <submittedName>
        <fullName evidence="1">DUF2313 domain-containing protein</fullName>
    </submittedName>
</protein>
<dbReference type="RefSeq" id="WP_024931273.1">
    <property type="nucleotide sequence ID" value="NZ_CP013296.1"/>
</dbReference>
<accession>A0A6G4HNS1</accession>
<dbReference type="Pfam" id="PF10076">
    <property type="entry name" value="Phage_Mu_Gp48"/>
    <property type="match status" value="1"/>
</dbReference>
<dbReference type="AlphaFoldDB" id="A0A6G4HNS1"/>
<dbReference type="EMBL" id="SXEU01000001">
    <property type="protein sequence ID" value="NFV14810.1"/>
    <property type="molecule type" value="Genomic_DNA"/>
</dbReference>
<gene>
    <name evidence="1" type="ORF">FDG29_01265</name>
</gene>
<reference evidence="1" key="1">
    <citation type="submission" date="2019-04" db="EMBL/GenBank/DDBJ databases">
        <title>Genome sequencing of Clostridium botulinum Groups I-IV and Clostridium butyricum.</title>
        <authorList>
            <person name="Brunt J."/>
            <person name="Van Vliet A.H.M."/>
            <person name="Stringer S.C."/>
            <person name="Carter A.T."/>
            <person name="Peck M.W."/>
        </authorList>
    </citation>
    <scope>NUCLEOTIDE SEQUENCE</scope>
    <source>
        <strain evidence="1">751/1</strain>
    </source>
</reference>
<comment type="caution">
    <text evidence="1">The sequence shown here is derived from an EMBL/GenBank/DDBJ whole genome shotgun (WGS) entry which is preliminary data.</text>
</comment>